<proteinExistence type="predicted"/>
<name>A0ABM6WAV8_9BACT</name>
<dbReference type="Proteomes" id="UP000246099">
    <property type="component" value="Chromosome"/>
</dbReference>
<reference evidence="1 2" key="1">
    <citation type="submission" date="2018-05" db="EMBL/GenBank/DDBJ databases">
        <title>Chitinophaga sp. nov., isolated from rhizosphere soil of Alhagi.</title>
        <authorList>
            <person name="Liu Y."/>
        </authorList>
    </citation>
    <scope>NUCLEOTIDE SEQUENCE [LARGE SCALE GENOMIC DNA]</scope>
    <source>
        <strain evidence="1 2">T22</strain>
    </source>
</reference>
<organism evidence="1 2">
    <name type="scientific">Chitinophaga alhagiae</name>
    <dbReference type="NCBI Taxonomy" id="2203219"/>
    <lineage>
        <taxon>Bacteria</taxon>
        <taxon>Pseudomonadati</taxon>
        <taxon>Bacteroidota</taxon>
        <taxon>Chitinophagia</taxon>
        <taxon>Chitinophagales</taxon>
        <taxon>Chitinophagaceae</taxon>
        <taxon>Chitinophaga</taxon>
    </lineage>
</organism>
<protein>
    <submittedName>
        <fullName evidence="1">Uncharacterized protein</fullName>
    </submittedName>
</protein>
<dbReference type="EMBL" id="CP029600">
    <property type="protein sequence ID" value="AWO01061.1"/>
    <property type="molecule type" value="Genomic_DNA"/>
</dbReference>
<sequence>MLITILLAGCSKKGDPAGAEPAEYYLRFKAEGLQQEYRQVTSAHLYYDAENLAYHCNLTAALDISAPTRNILSLFLVNKEQYKTGIVYHLRNGIHMPKTNAVMPQVMISLLNENGKPYTAQLLPASWYQFDDMAEVRFSEITDKHVRGYFSGLAFTAMPERTPMKITDGEFYLSVIR</sequence>
<evidence type="ECO:0000313" key="2">
    <source>
        <dbReference type="Proteomes" id="UP000246099"/>
    </source>
</evidence>
<evidence type="ECO:0000313" key="1">
    <source>
        <dbReference type="EMBL" id="AWO01061.1"/>
    </source>
</evidence>
<gene>
    <name evidence="1" type="ORF">DLD77_04780</name>
</gene>
<accession>A0ABM6WAV8</accession>
<keyword evidence="2" id="KW-1185">Reference proteome</keyword>